<dbReference type="Proteomes" id="UP000011081">
    <property type="component" value="Unassembled WGS sequence"/>
</dbReference>
<dbReference type="OrthoDB" id="10631674at2759"/>
<reference evidence="4" key="1">
    <citation type="submission" date="2011-03" db="EMBL/GenBank/DDBJ databases">
        <title>The genome sequence of Vavraia culicis strain floridensis.</title>
        <authorList>
            <consortium name="The Broad Institute Genome Sequencing Platform"/>
            <person name="Cuomo C."/>
            <person name="Becnel J."/>
            <person name="Sanscrainte N."/>
            <person name="Young S.K."/>
            <person name="Zeng Q."/>
            <person name="Gargeya S."/>
            <person name="Fitzgerald M."/>
            <person name="Haas B."/>
            <person name="Abouelleil A."/>
            <person name="Alvarado L."/>
            <person name="Arachchi H.M."/>
            <person name="Berlin A."/>
            <person name="Chapman S.B."/>
            <person name="Gearin G."/>
            <person name="Goldberg J."/>
            <person name="Griggs A."/>
            <person name="Gujja S."/>
            <person name="Hansen M."/>
            <person name="Heiman D."/>
            <person name="Howarth C."/>
            <person name="Larimer J."/>
            <person name="Lui A."/>
            <person name="MacDonald P.J.P."/>
            <person name="McCowen C."/>
            <person name="Montmayeur A."/>
            <person name="Murphy C."/>
            <person name="Neiman D."/>
            <person name="Pearson M."/>
            <person name="Priest M."/>
            <person name="Roberts A."/>
            <person name="Saif S."/>
            <person name="Shea T."/>
            <person name="Sisk P."/>
            <person name="Stolte C."/>
            <person name="Sykes S."/>
            <person name="Wortman J."/>
            <person name="Nusbaum C."/>
            <person name="Birren B."/>
        </authorList>
    </citation>
    <scope>NUCLEOTIDE SEQUENCE [LARGE SCALE GENOMIC DNA]</scope>
    <source>
        <strain evidence="4">floridensis</strain>
    </source>
</reference>
<feature type="region of interest" description="Disordered" evidence="1">
    <location>
        <begin position="181"/>
        <end position="378"/>
    </location>
</feature>
<evidence type="ECO:0000313" key="3">
    <source>
        <dbReference type="EMBL" id="ELA46137.1"/>
    </source>
</evidence>
<feature type="chain" id="PRO_5003960212" evidence="2">
    <location>
        <begin position="18"/>
        <end position="427"/>
    </location>
</feature>
<feature type="signal peptide" evidence="2">
    <location>
        <begin position="1"/>
        <end position="17"/>
    </location>
</feature>
<evidence type="ECO:0000256" key="1">
    <source>
        <dbReference type="SAM" id="MobiDB-lite"/>
    </source>
</evidence>
<feature type="compositionally biased region" description="Basic and acidic residues" evidence="1">
    <location>
        <begin position="186"/>
        <end position="224"/>
    </location>
</feature>
<feature type="compositionally biased region" description="Basic and acidic residues" evidence="1">
    <location>
        <begin position="230"/>
        <end position="257"/>
    </location>
</feature>
<organism evidence="3 4">
    <name type="scientific">Vavraia culicis (isolate floridensis)</name>
    <name type="common">Microsporidian parasite</name>
    <dbReference type="NCBI Taxonomy" id="948595"/>
    <lineage>
        <taxon>Eukaryota</taxon>
        <taxon>Fungi</taxon>
        <taxon>Fungi incertae sedis</taxon>
        <taxon>Microsporidia</taxon>
        <taxon>Pleistophoridae</taxon>
        <taxon>Vavraia</taxon>
    </lineage>
</organism>
<dbReference type="InParanoid" id="L2GRX3"/>
<evidence type="ECO:0000256" key="2">
    <source>
        <dbReference type="SAM" id="SignalP"/>
    </source>
</evidence>
<dbReference type="AlphaFoldDB" id="L2GRX3"/>
<name>L2GRX3_VAVCU</name>
<proteinExistence type="predicted"/>
<dbReference type="GeneID" id="19880235"/>
<dbReference type="EMBL" id="GL877461">
    <property type="protein sequence ID" value="ELA46137.1"/>
    <property type="molecule type" value="Genomic_DNA"/>
</dbReference>
<dbReference type="OMA" id="TNCADIG"/>
<dbReference type="STRING" id="948595.L2GRX3"/>
<keyword evidence="2" id="KW-0732">Signal</keyword>
<accession>L2GRX3</accession>
<keyword evidence="4" id="KW-1185">Reference proteome</keyword>
<evidence type="ECO:0000313" key="4">
    <source>
        <dbReference type="Proteomes" id="UP000011081"/>
    </source>
</evidence>
<protein>
    <submittedName>
        <fullName evidence="3">Uncharacterized protein</fullName>
    </submittedName>
</protein>
<feature type="compositionally biased region" description="Basic and acidic residues" evidence="1">
    <location>
        <begin position="314"/>
        <end position="347"/>
    </location>
</feature>
<dbReference type="VEuPathDB" id="MicrosporidiaDB:VCUG_02372"/>
<dbReference type="HOGENOM" id="CLU_642818_0_0_1"/>
<dbReference type="RefSeq" id="XP_008075381.1">
    <property type="nucleotide sequence ID" value="XM_008077190.1"/>
</dbReference>
<sequence>MLPLLFLALISAKEAPAENTNEPESASTSSHDWKSLSYAVLISPWLRKDLFVNTATAQLEVKSNDNSDLYKFQADEPDGRGMGFLLMNKAGEYFIIDPNMTVKLVQEKPQDLWLFAMKRSGSIDVSYARFGTKCLLYTKDNQLTGTNCADIGENVEEDGFIVIIMNSSLKEVSDEMRIIDSQIATEKSEKNVEEPEEENKREEQKKEEFVGIRFEDGMPEKKNEGGTGKRGRDAEEEGKGPESKRAKKEKEGDEPRKGSQGKGGEGKSRKRPASDDDEEEDEGKGKEKGPKRGAKKPRKGASDEEKASPSGDEAALKKMLEDLLAKVDNVKDAMEKREGSGKSDKQQSGKLKQPQRGKIRAKGSGLKPGNKDDEEDKLTGGGLFGNALNTLGNVADLAINPTKKAKMALNAAEALKGLLEPETKETE</sequence>
<gene>
    <name evidence="3" type="ORF">VCUG_02372</name>
</gene>